<organism evidence="1 2">
    <name type="scientific">Bradyrhizobium iriomotense</name>
    <dbReference type="NCBI Taxonomy" id="441950"/>
    <lineage>
        <taxon>Bacteria</taxon>
        <taxon>Pseudomonadati</taxon>
        <taxon>Pseudomonadota</taxon>
        <taxon>Alphaproteobacteria</taxon>
        <taxon>Hyphomicrobiales</taxon>
        <taxon>Nitrobacteraceae</taxon>
        <taxon>Bradyrhizobium</taxon>
    </lineage>
</organism>
<protein>
    <submittedName>
        <fullName evidence="1">Uncharacterized protein</fullName>
    </submittedName>
</protein>
<accession>A0ABQ6BEJ4</accession>
<proteinExistence type="predicted"/>
<evidence type="ECO:0000313" key="2">
    <source>
        <dbReference type="Proteomes" id="UP001156905"/>
    </source>
</evidence>
<dbReference type="EMBL" id="BSOW01000041">
    <property type="protein sequence ID" value="GLR91056.1"/>
    <property type="molecule type" value="Genomic_DNA"/>
</dbReference>
<reference evidence="2" key="1">
    <citation type="journal article" date="2019" name="Int. J. Syst. Evol. Microbiol.">
        <title>The Global Catalogue of Microorganisms (GCM) 10K type strain sequencing project: providing services to taxonomists for standard genome sequencing and annotation.</title>
        <authorList>
            <consortium name="The Broad Institute Genomics Platform"/>
            <consortium name="The Broad Institute Genome Sequencing Center for Infectious Disease"/>
            <person name="Wu L."/>
            <person name="Ma J."/>
        </authorList>
    </citation>
    <scope>NUCLEOTIDE SEQUENCE [LARGE SCALE GENOMIC DNA]</scope>
    <source>
        <strain evidence="2">NBRC 102520</strain>
    </source>
</reference>
<evidence type="ECO:0000313" key="1">
    <source>
        <dbReference type="EMBL" id="GLR91056.1"/>
    </source>
</evidence>
<gene>
    <name evidence="1" type="ORF">GCM10007857_77720</name>
</gene>
<name>A0ABQ6BEJ4_9BRAD</name>
<dbReference type="Proteomes" id="UP001156905">
    <property type="component" value="Unassembled WGS sequence"/>
</dbReference>
<comment type="caution">
    <text evidence="1">The sequence shown here is derived from an EMBL/GenBank/DDBJ whole genome shotgun (WGS) entry which is preliminary data.</text>
</comment>
<keyword evidence="2" id="KW-1185">Reference proteome</keyword>
<sequence length="69" mass="7646">MIASVPLQAPTGSRRGCRHGYLHAKDLAYEPVLRELNVRYKGSALGIVWSLLSPLSPVHCHDVPVSLRR</sequence>